<proteinExistence type="predicted"/>
<dbReference type="Proteomes" id="UP000230859">
    <property type="component" value="Unassembled WGS sequence"/>
</dbReference>
<keyword evidence="1" id="KW-0812">Transmembrane</keyword>
<dbReference type="AlphaFoldDB" id="A0A2H0LKR0"/>
<dbReference type="EMBL" id="PCVY01000076">
    <property type="protein sequence ID" value="PIQ85008.1"/>
    <property type="molecule type" value="Genomic_DNA"/>
</dbReference>
<sequence>MDVQESVAAIQKLIDTAIQFAVNYGFQVIRAILILMAGFIAGDWINHGLLKSLTKKCRCHTSVPTTGYS</sequence>
<evidence type="ECO:0000313" key="3">
    <source>
        <dbReference type="Proteomes" id="UP000230859"/>
    </source>
</evidence>
<accession>A0A2H0LKR0</accession>
<evidence type="ECO:0000313" key="2">
    <source>
        <dbReference type="EMBL" id="PIQ85008.1"/>
    </source>
</evidence>
<name>A0A2H0LKR0_9BACT</name>
<keyword evidence="1" id="KW-0472">Membrane</keyword>
<evidence type="ECO:0000256" key="1">
    <source>
        <dbReference type="SAM" id="Phobius"/>
    </source>
</evidence>
<protein>
    <submittedName>
        <fullName evidence="2">Uncharacterized protein</fullName>
    </submittedName>
</protein>
<comment type="caution">
    <text evidence="2">The sequence shown here is derived from an EMBL/GenBank/DDBJ whole genome shotgun (WGS) entry which is preliminary data.</text>
</comment>
<gene>
    <name evidence="2" type="ORF">COV74_10435</name>
</gene>
<feature type="transmembrane region" description="Helical" evidence="1">
    <location>
        <begin position="28"/>
        <end position="46"/>
    </location>
</feature>
<organism evidence="2 3">
    <name type="scientific">Candidatus Abzuiibacterium crystallinum</name>
    <dbReference type="NCBI Taxonomy" id="1974748"/>
    <lineage>
        <taxon>Bacteria</taxon>
        <taxon>Pseudomonadati</taxon>
        <taxon>Candidatus Omnitrophota</taxon>
        <taxon>Candidatus Abzuiibacterium</taxon>
    </lineage>
</organism>
<reference evidence="2 3" key="1">
    <citation type="submission" date="2017-09" db="EMBL/GenBank/DDBJ databases">
        <title>Depth-based differentiation of microbial function through sediment-hosted aquifers and enrichment of novel symbionts in the deep terrestrial subsurface.</title>
        <authorList>
            <person name="Probst A.J."/>
            <person name="Ladd B."/>
            <person name="Jarett J.K."/>
            <person name="Geller-Mcgrath D.E."/>
            <person name="Sieber C.M."/>
            <person name="Emerson J.B."/>
            <person name="Anantharaman K."/>
            <person name="Thomas B.C."/>
            <person name="Malmstrom R."/>
            <person name="Stieglmeier M."/>
            <person name="Klingl A."/>
            <person name="Woyke T."/>
            <person name="Ryan C.M."/>
            <person name="Banfield J.F."/>
        </authorList>
    </citation>
    <scope>NUCLEOTIDE SEQUENCE [LARGE SCALE GENOMIC DNA]</scope>
    <source>
        <strain evidence="2">CG11_big_fil_rev_8_21_14_0_20_45_26</strain>
    </source>
</reference>
<keyword evidence="1" id="KW-1133">Transmembrane helix</keyword>